<organism evidence="2 3">
    <name type="scientific">Cotesia glomerata</name>
    <name type="common">Lepidopteran parasitic wasp</name>
    <name type="synonym">Apanteles glomeratus</name>
    <dbReference type="NCBI Taxonomy" id="32391"/>
    <lineage>
        <taxon>Eukaryota</taxon>
        <taxon>Metazoa</taxon>
        <taxon>Ecdysozoa</taxon>
        <taxon>Arthropoda</taxon>
        <taxon>Hexapoda</taxon>
        <taxon>Insecta</taxon>
        <taxon>Pterygota</taxon>
        <taxon>Neoptera</taxon>
        <taxon>Endopterygota</taxon>
        <taxon>Hymenoptera</taxon>
        <taxon>Apocrita</taxon>
        <taxon>Ichneumonoidea</taxon>
        <taxon>Braconidae</taxon>
        <taxon>Microgastrinae</taxon>
        <taxon>Cotesia</taxon>
    </lineage>
</organism>
<name>A0AAV7IAE4_COTGL</name>
<feature type="region of interest" description="Disordered" evidence="1">
    <location>
        <begin position="149"/>
        <end position="169"/>
    </location>
</feature>
<dbReference type="Proteomes" id="UP000826195">
    <property type="component" value="Unassembled WGS sequence"/>
</dbReference>
<gene>
    <name evidence="2" type="ORF">KQX54_017695</name>
</gene>
<protein>
    <submittedName>
        <fullName evidence="2">Uncharacterized protein</fullName>
    </submittedName>
</protein>
<dbReference type="AlphaFoldDB" id="A0AAV7IAE4"/>
<sequence length="232" mass="25438">MEDGVAPVSTIEKPLPESEVAGAVALRASTEGNQPPATYSRHLPFLRAHHLSFAHTKYLLPSLGHPYLVPSESCPFHQPLLLSCIYLSIPSALHPITVLLVMSSGSQNSRHPCDNQYLFLIRSWEFREVAVEIGKVLFSHESRILTPGGGAVSPGGTQPPASPPTGHYSQHSPPLIKVFIILVLFHSFQTKSNLSNLCQVRNVIVLLRLSGHVFLALAFVQKLAKDPKDYKL</sequence>
<keyword evidence="3" id="KW-1185">Reference proteome</keyword>
<comment type="caution">
    <text evidence="2">The sequence shown here is derived from an EMBL/GenBank/DDBJ whole genome shotgun (WGS) entry which is preliminary data.</text>
</comment>
<proteinExistence type="predicted"/>
<evidence type="ECO:0000313" key="2">
    <source>
        <dbReference type="EMBL" id="KAH0547226.1"/>
    </source>
</evidence>
<reference evidence="2 3" key="1">
    <citation type="journal article" date="2021" name="J. Hered.">
        <title>A chromosome-level genome assembly of the parasitoid wasp, Cotesia glomerata (Hymenoptera: Braconidae).</title>
        <authorList>
            <person name="Pinto B.J."/>
            <person name="Weis J.J."/>
            <person name="Gamble T."/>
            <person name="Ode P.J."/>
            <person name="Paul R."/>
            <person name="Zaspel J.M."/>
        </authorList>
    </citation>
    <scope>NUCLEOTIDE SEQUENCE [LARGE SCALE GENOMIC DNA]</scope>
    <source>
        <strain evidence="2">CgM1</strain>
    </source>
</reference>
<accession>A0AAV7IAE4</accession>
<dbReference type="EMBL" id="JAHXZJ010002237">
    <property type="protein sequence ID" value="KAH0547226.1"/>
    <property type="molecule type" value="Genomic_DNA"/>
</dbReference>
<evidence type="ECO:0000256" key="1">
    <source>
        <dbReference type="SAM" id="MobiDB-lite"/>
    </source>
</evidence>
<evidence type="ECO:0000313" key="3">
    <source>
        <dbReference type="Proteomes" id="UP000826195"/>
    </source>
</evidence>